<organism evidence="13 14">
    <name type="scientific">Rivihabitans pingtungensis</name>
    <dbReference type="NCBI Taxonomy" id="1054498"/>
    <lineage>
        <taxon>Bacteria</taxon>
        <taxon>Pseudomonadati</taxon>
        <taxon>Pseudomonadota</taxon>
        <taxon>Betaproteobacteria</taxon>
        <taxon>Neisseriales</taxon>
        <taxon>Aquaspirillaceae</taxon>
        <taxon>Rivihabitans</taxon>
    </lineage>
</organism>
<evidence type="ECO:0000256" key="9">
    <source>
        <dbReference type="HAMAP-Rule" id="MF_01010"/>
    </source>
</evidence>
<dbReference type="InterPro" id="IPR030391">
    <property type="entry name" value="MeTrfase_TrmA_CS"/>
</dbReference>
<dbReference type="Pfam" id="PF05958">
    <property type="entry name" value="tRNA_U5-meth_tr"/>
    <property type="match status" value="1"/>
</dbReference>
<evidence type="ECO:0000256" key="8">
    <source>
        <dbReference type="ARBA" id="ARBA00023014"/>
    </source>
</evidence>
<evidence type="ECO:0000313" key="13">
    <source>
        <dbReference type="EMBL" id="PXX80389.1"/>
    </source>
</evidence>
<dbReference type="PANTHER" id="PTHR11061:SF49">
    <property type="entry name" value="23S RRNA (URACIL(1939)-C(5))-METHYLTRANSFERASE RLMD"/>
    <property type="match status" value="1"/>
</dbReference>
<dbReference type="EMBL" id="QJKI01000004">
    <property type="protein sequence ID" value="PXX80389.1"/>
    <property type="molecule type" value="Genomic_DNA"/>
</dbReference>
<name>A0A318KRM0_9NEIS</name>
<sequence length="519" mass="57031">MTHPQPIARIESLDFEGRGVAHVDGKTLFIDGGLPYETVRYSSYRKKPSYENADAVQVLNASFMRTTPRCPHFGVCGGCSMQHVEFSAQVANKQRVLEDNLAHIGRVTPEVILPPIYGPTWGYRHRARLSARHVPKKGGVLVGFHEKRSTYIADMRECHILPERISALLMPLRELIGQWSIVARMPQVELAVGDAVDVLVFRIMDPLTAADEALLRQFIDAHATPQRPLQAWLQPKGPETCYPFYPLDAPTLTYSLPDFRVVMPYRPTEFTQVNPGINRVMVARAMRLLDAQPGERIADMFCGIGNFTLPIARSGATVLGMEGSQSLVERAIDNARHNGLEDQVSYRVANLFEVTPESFAALGQFDKMLIDPPRDGAIALCKALDEDTAPARLVYVSCNPATLARDAGVLVNTKGYTLRAAGIINMFPHTGHVESIALFEKTGPCVSRAELEAQEAAEAAAREAAKAAAKVARAAKEAAEAEARAARAADKEARRQAWAAKREAEGWHEASDDDTQGKE</sequence>
<comment type="function">
    <text evidence="9">Catalyzes the formation of 5-methyl-uridine at position 1939 (m5U1939) in 23S rRNA.</text>
</comment>
<keyword evidence="4 9" id="KW-0808">Transferase</keyword>
<evidence type="ECO:0000256" key="12">
    <source>
        <dbReference type="SAM" id="MobiDB-lite"/>
    </source>
</evidence>
<feature type="active site" description="Nucleophile" evidence="9 10">
    <location>
        <position position="398"/>
    </location>
</feature>
<comment type="caution">
    <text evidence="13">The sequence shown here is derived from an EMBL/GenBank/DDBJ whole genome shotgun (WGS) entry which is preliminary data.</text>
</comment>
<dbReference type="InterPro" id="IPR029063">
    <property type="entry name" value="SAM-dependent_MTases_sf"/>
</dbReference>
<dbReference type="CDD" id="cd02440">
    <property type="entry name" value="AdoMet_MTases"/>
    <property type="match status" value="1"/>
</dbReference>
<dbReference type="EC" id="2.1.1.190" evidence="9"/>
<dbReference type="Gene3D" id="3.40.50.150">
    <property type="entry name" value="Vaccinia Virus protein VP39"/>
    <property type="match status" value="1"/>
</dbReference>
<feature type="binding site" evidence="9 10">
    <location>
        <position position="371"/>
    </location>
    <ligand>
        <name>S-adenosyl-L-methionine</name>
        <dbReference type="ChEBI" id="CHEBI:59789"/>
    </ligand>
</feature>
<dbReference type="AlphaFoldDB" id="A0A318KRM0"/>
<proteinExistence type="inferred from homology"/>
<keyword evidence="3 9" id="KW-0489">Methyltransferase</keyword>
<feature type="active site" evidence="11">
    <location>
        <position position="398"/>
    </location>
</feature>
<evidence type="ECO:0000256" key="1">
    <source>
        <dbReference type="ARBA" id="ARBA00022485"/>
    </source>
</evidence>
<feature type="binding site" evidence="9 10">
    <location>
        <position position="272"/>
    </location>
    <ligand>
        <name>S-adenosyl-L-methionine</name>
        <dbReference type="ChEBI" id="CHEBI:59789"/>
    </ligand>
</feature>
<dbReference type="PROSITE" id="PS01230">
    <property type="entry name" value="TRMA_1"/>
    <property type="match status" value="1"/>
</dbReference>
<feature type="binding site" evidence="9 10">
    <location>
        <position position="301"/>
    </location>
    <ligand>
        <name>S-adenosyl-L-methionine</name>
        <dbReference type="ChEBI" id="CHEBI:59789"/>
    </ligand>
</feature>
<dbReference type="GO" id="GO:0051539">
    <property type="term" value="F:4 iron, 4 sulfur cluster binding"/>
    <property type="evidence" value="ECO:0007669"/>
    <property type="project" value="UniProtKB-KW"/>
</dbReference>
<feature type="binding site" evidence="9">
    <location>
        <position position="350"/>
    </location>
    <ligand>
        <name>S-adenosyl-L-methionine</name>
        <dbReference type="ChEBI" id="CHEBI:59789"/>
    </ligand>
</feature>
<comment type="similarity">
    <text evidence="9">Belongs to the class I-like SAM-binding methyltransferase superfamily. RNA M5U methyltransferase family. RlmD subfamily.</text>
</comment>
<feature type="binding site" evidence="9">
    <location>
        <position position="306"/>
    </location>
    <ligand>
        <name>S-adenosyl-L-methionine</name>
        <dbReference type="ChEBI" id="CHEBI:59789"/>
    </ligand>
</feature>
<dbReference type="PROSITE" id="PS01231">
    <property type="entry name" value="TRMA_2"/>
    <property type="match status" value="1"/>
</dbReference>
<dbReference type="Gene3D" id="2.40.50.1070">
    <property type="match status" value="1"/>
</dbReference>
<comment type="catalytic activity">
    <reaction evidence="9">
        <text>uridine(1939) in 23S rRNA + S-adenosyl-L-methionine = 5-methyluridine(1939) in 23S rRNA + S-adenosyl-L-homocysteine + H(+)</text>
        <dbReference type="Rhea" id="RHEA:42908"/>
        <dbReference type="Rhea" id="RHEA-COMP:10278"/>
        <dbReference type="Rhea" id="RHEA-COMP:10279"/>
        <dbReference type="ChEBI" id="CHEBI:15378"/>
        <dbReference type="ChEBI" id="CHEBI:57856"/>
        <dbReference type="ChEBI" id="CHEBI:59789"/>
        <dbReference type="ChEBI" id="CHEBI:65315"/>
        <dbReference type="ChEBI" id="CHEBI:74447"/>
        <dbReference type="EC" id="2.1.1.190"/>
    </reaction>
</comment>
<dbReference type="HAMAP" id="MF_01010">
    <property type="entry name" value="23SrRNA_methyltr_RlmD"/>
    <property type="match status" value="1"/>
</dbReference>
<feature type="binding site" evidence="9 10">
    <location>
        <position position="322"/>
    </location>
    <ligand>
        <name>S-adenosyl-L-methionine</name>
        <dbReference type="ChEBI" id="CHEBI:59789"/>
    </ligand>
</feature>
<dbReference type="SUPFAM" id="SSF53335">
    <property type="entry name" value="S-adenosyl-L-methionine-dependent methyltransferases"/>
    <property type="match status" value="1"/>
</dbReference>
<reference evidence="13 14" key="1">
    <citation type="submission" date="2018-05" db="EMBL/GenBank/DDBJ databases">
        <title>Genomic Encyclopedia of Type Strains, Phase IV (KMG-IV): sequencing the most valuable type-strain genomes for metagenomic binning, comparative biology and taxonomic classification.</title>
        <authorList>
            <person name="Goeker M."/>
        </authorList>
    </citation>
    <scope>NUCLEOTIDE SEQUENCE [LARGE SCALE GENOMIC DNA]</scope>
    <source>
        <strain evidence="13 14">DSM 29661</strain>
    </source>
</reference>
<feature type="binding site" evidence="9">
    <location>
        <position position="76"/>
    </location>
    <ligand>
        <name>[4Fe-4S] cluster</name>
        <dbReference type="ChEBI" id="CHEBI:49883"/>
    </ligand>
</feature>
<dbReference type="Proteomes" id="UP000247555">
    <property type="component" value="Unassembled WGS sequence"/>
</dbReference>
<keyword evidence="7 9" id="KW-0408">Iron</keyword>
<gene>
    <name evidence="9" type="primary">rlmD</name>
    <name evidence="13" type="ORF">DFR34_104168</name>
</gene>
<dbReference type="Gene3D" id="2.40.50.140">
    <property type="entry name" value="Nucleic acid-binding proteins"/>
    <property type="match status" value="1"/>
</dbReference>
<dbReference type="InterPro" id="IPR010280">
    <property type="entry name" value="U5_MeTrfase_fam"/>
</dbReference>
<keyword evidence="8 9" id="KW-0411">Iron-sulfur</keyword>
<dbReference type="InterPro" id="IPR012340">
    <property type="entry name" value="NA-bd_OB-fold"/>
</dbReference>
<feature type="region of interest" description="Disordered" evidence="12">
    <location>
        <begin position="479"/>
        <end position="519"/>
    </location>
</feature>
<feature type="binding site" evidence="9">
    <location>
        <position position="158"/>
    </location>
    <ligand>
        <name>[4Fe-4S] cluster</name>
        <dbReference type="ChEBI" id="CHEBI:49883"/>
    </ligand>
</feature>
<dbReference type="PANTHER" id="PTHR11061">
    <property type="entry name" value="RNA M5U METHYLTRANSFERASE"/>
    <property type="match status" value="1"/>
</dbReference>
<dbReference type="GO" id="GO:0070041">
    <property type="term" value="F:rRNA (uridine-C5-)-methyltransferase activity"/>
    <property type="evidence" value="ECO:0007669"/>
    <property type="project" value="UniProtKB-UniRule"/>
</dbReference>
<evidence type="ECO:0000256" key="10">
    <source>
        <dbReference type="PROSITE-ProRule" id="PRU01024"/>
    </source>
</evidence>
<keyword evidence="2 9" id="KW-0698">rRNA processing</keyword>
<feature type="binding site" evidence="9">
    <location>
        <position position="70"/>
    </location>
    <ligand>
        <name>[4Fe-4S] cluster</name>
        <dbReference type="ChEBI" id="CHEBI:49883"/>
    </ligand>
</feature>
<dbReference type="InterPro" id="IPR030390">
    <property type="entry name" value="MeTrfase_TrmA_AS"/>
</dbReference>
<keyword evidence="5 9" id="KW-0949">S-adenosyl-L-methionine</keyword>
<evidence type="ECO:0000256" key="4">
    <source>
        <dbReference type="ARBA" id="ARBA00022679"/>
    </source>
</evidence>
<dbReference type="GO" id="GO:0003723">
    <property type="term" value="F:RNA binding"/>
    <property type="evidence" value="ECO:0007669"/>
    <property type="project" value="InterPro"/>
</dbReference>
<keyword evidence="6 9" id="KW-0479">Metal-binding</keyword>
<dbReference type="SUPFAM" id="SSF50249">
    <property type="entry name" value="Nucleic acid-binding proteins"/>
    <property type="match status" value="1"/>
</dbReference>
<evidence type="ECO:0000256" key="6">
    <source>
        <dbReference type="ARBA" id="ARBA00022723"/>
    </source>
</evidence>
<dbReference type="NCBIfam" id="NF009639">
    <property type="entry name" value="PRK13168.1"/>
    <property type="match status" value="1"/>
</dbReference>
<evidence type="ECO:0000256" key="7">
    <source>
        <dbReference type="ARBA" id="ARBA00023004"/>
    </source>
</evidence>
<dbReference type="GO" id="GO:0070475">
    <property type="term" value="P:rRNA base methylation"/>
    <property type="evidence" value="ECO:0007669"/>
    <property type="project" value="TreeGrafter"/>
</dbReference>
<dbReference type="GO" id="GO:0005506">
    <property type="term" value="F:iron ion binding"/>
    <property type="evidence" value="ECO:0007669"/>
    <property type="project" value="UniProtKB-UniRule"/>
</dbReference>
<evidence type="ECO:0000256" key="11">
    <source>
        <dbReference type="PROSITE-ProRule" id="PRU10015"/>
    </source>
</evidence>
<evidence type="ECO:0000256" key="2">
    <source>
        <dbReference type="ARBA" id="ARBA00022552"/>
    </source>
</evidence>
<evidence type="ECO:0000256" key="5">
    <source>
        <dbReference type="ARBA" id="ARBA00022691"/>
    </source>
</evidence>
<evidence type="ECO:0000256" key="3">
    <source>
        <dbReference type="ARBA" id="ARBA00022603"/>
    </source>
</evidence>
<dbReference type="RefSeq" id="WP_110390077.1">
    <property type="nucleotide sequence ID" value="NZ_DAIMVG010000140.1"/>
</dbReference>
<dbReference type="InterPro" id="IPR001566">
    <property type="entry name" value="23S_rRNA_MeTrfase_RlmD"/>
</dbReference>
<dbReference type="OrthoDB" id="9804590at2"/>
<feature type="binding site" evidence="9">
    <location>
        <position position="79"/>
    </location>
    <ligand>
        <name>[4Fe-4S] cluster</name>
        <dbReference type="ChEBI" id="CHEBI:49883"/>
    </ligand>
</feature>
<dbReference type="PROSITE" id="PS51687">
    <property type="entry name" value="SAM_MT_RNA_M5U"/>
    <property type="match status" value="1"/>
</dbReference>
<keyword evidence="1 9" id="KW-0004">4Fe-4S</keyword>
<protein>
    <recommendedName>
        <fullName evidence="9">23S rRNA (uracil(1939)-C(5))-methyltransferase RlmD</fullName>
        <ecNumber evidence="9">2.1.1.190</ecNumber>
    </recommendedName>
    <alternativeName>
        <fullName evidence="9">23S rRNA(m5U1939)-methyltransferase</fullName>
    </alternativeName>
</protein>
<accession>A0A318KRM0</accession>
<keyword evidence="14" id="KW-1185">Reference proteome</keyword>
<evidence type="ECO:0000313" key="14">
    <source>
        <dbReference type="Proteomes" id="UP000247555"/>
    </source>
</evidence>